<protein>
    <recommendedName>
        <fullName evidence="5">3-deoxy-8-phosphooctulonate synthase</fullName>
        <ecNumber evidence="5">2.5.1.55</ecNumber>
    </recommendedName>
</protein>
<comment type="similarity">
    <text evidence="4">Belongs to the KdsA family.</text>
</comment>
<comment type="caution">
    <text evidence="10">The sequence shown here is derived from an EMBL/GenBank/DDBJ whole genome shotgun (WGS) entry which is preliminary data.</text>
</comment>
<keyword evidence="6" id="KW-0963">Cytoplasm</keyword>
<evidence type="ECO:0000256" key="6">
    <source>
        <dbReference type="ARBA" id="ARBA00022490"/>
    </source>
</evidence>
<evidence type="ECO:0000259" key="9">
    <source>
        <dbReference type="Pfam" id="PF00793"/>
    </source>
</evidence>
<comment type="pathway">
    <text evidence="3">Carbohydrate biosynthesis; 3-deoxy-D-manno-octulosonate biosynthesis; 3-deoxy-D-manno-octulosonate from D-ribulose 5-phosphate: step 2/3.</text>
</comment>
<comment type="pathway">
    <text evidence="2">Bacterial outer membrane biogenesis; lipopolysaccharide biosynthesis.</text>
</comment>
<dbReference type="InterPro" id="IPR006269">
    <property type="entry name" value="KDO8P_synthase"/>
</dbReference>
<dbReference type="EC" id="2.5.1.55" evidence="5"/>
<dbReference type="GO" id="GO:0005737">
    <property type="term" value="C:cytoplasm"/>
    <property type="evidence" value="ECO:0007669"/>
    <property type="project" value="UniProtKB-SubCell"/>
</dbReference>
<evidence type="ECO:0000256" key="2">
    <source>
        <dbReference type="ARBA" id="ARBA00004756"/>
    </source>
</evidence>
<keyword evidence="7 10" id="KW-0808">Transferase</keyword>
<name>A0A538SNL0_UNCEI</name>
<gene>
    <name evidence="10" type="ORF">E6K74_10950</name>
</gene>
<evidence type="ECO:0000256" key="1">
    <source>
        <dbReference type="ARBA" id="ARBA00004496"/>
    </source>
</evidence>
<evidence type="ECO:0000313" key="10">
    <source>
        <dbReference type="EMBL" id="TMQ52961.1"/>
    </source>
</evidence>
<reference evidence="10 11" key="1">
    <citation type="journal article" date="2019" name="Nat. Microbiol.">
        <title>Mediterranean grassland soil C-N compound turnover is dependent on rainfall and depth, and is mediated by genomically divergent microorganisms.</title>
        <authorList>
            <person name="Diamond S."/>
            <person name="Andeer P.F."/>
            <person name="Li Z."/>
            <person name="Crits-Christoph A."/>
            <person name="Burstein D."/>
            <person name="Anantharaman K."/>
            <person name="Lane K.R."/>
            <person name="Thomas B.C."/>
            <person name="Pan C."/>
            <person name="Northen T.R."/>
            <person name="Banfield J.F."/>
        </authorList>
    </citation>
    <scope>NUCLEOTIDE SEQUENCE [LARGE SCALE GENOMIC DNA]</scope>
    <source>
        <strain evidence="10">WS_4</strain>
    </source>
</reference>
<dbReference type="GO" id="GO:0009103">
    <property type="term" value="P:lipopolysaccharide biosynthetic process"/>
    <property type="evidence" value="ECO:0007669"/>
    <property type="project" value="UniProtKB-UniPathway"/>
</dbReference>
<dbReference type="NCBIfam" id="TIGR01362">
    <property type="entry name" value="KDO8P_synth"/>
    <property type="match status" value="1"/>
</dbReference>
<dbReference type="Pfam" id="PF00793">
    <property type="entry name" value="DAHP_synth_1"/>
    <property type="match status" value="1"/>
</dbReference>
<dbReference type="InterPro" id="IPR006218">
    <property type="entry name" value="DAHP1/KDSA"/>
</dbReference>
<evidence type="ECO:0000256" key="4">
    <source>
        <dbReference type="ARBA" id="ARBA00010499"/>
    </source>
</evidence>
<dbReference type="SUPFAM" id="SSF51569">
    <property type="entry name" value="Aldolase"/>
    <property type="match status" value="1"/>
</dbReference>
<accession>A0A538SNL0</accession>
<dbReference type="InterPro" id="IPR013785">
    <property type="entry name" value="Aldolase_TIM"/>
</dbReference>
<evidence type="ECO:0000256" key="5">
    <source>
        <dbReference type="ARBA" id="ARBA00012693"/>
    </source>
</evidence>
<dbReference type="NCBIfam" id="NF003543">
    <property type="entry name" value="PRK05198.1"/>
    <property type="match status" value="1"/>
</dbReference>
<organism evidence="10 11">
    <name type="scientific">Eiseniibacteriota bacterium</name>
    <dbReference type="NCBI Taxonomy" id="2212470"/>
    <lineage>
        <taxon>Bacteria</taxon>
        <taxon>Candidatus Eiseniibacteriota</taxon>
    </lineage>
</organism>
<dbReference type="PANTHER" id="PTHR21057">
    <property type="entry name" value="PHOSPHO-2-DEHYDRO-3-DEOXYHEPTONATE ALDOLASE"/>
    <property type="match status" value="1"/>
</dbReference>
<dbReference type="GO" id="GO:0008676">
    <property type="term" value="F:3-deoxy-8-phosphooctulonate synthase activity"/>
    <property type="evidence" value="ECO:0007669"/>
    <property type="project" value="UniProtKB-EC"/>
</dbReference>
<comment type="subcellular location">
    <subcellularLocation>
        <location evidence="1">Cytoplasm</location>
    </subcellularLocation>
</comment>
<dbReference type="Proteomes" id="UP000319829">
    <property type="component" value="Unassembled WGS sequence"/>
</dbReference>
<evidence type="ECO:0000313" key="11">
    <source>
        <dbReference type="Proteomes" id="UP000319829"/>
    </source>
</evidence>
<proteinExistence type="inferred from homology"/>
<dbReference type="UniPathway" id="UPA00357">
    <property type="reaction ID" value="UER00474"/>
</dbReference>
<evidence type="ECO:0000256" key="8">
    <source>
        <dbReference type="ARBA" id="ARBA00049112"/>
    </source>
</evidence>
<feature type="domain" description="DAHP synthetase I/KDSA" evidence="9">
    <location>
        <begin position="7"/>
        <end position="257"/>
    </location>
</feature>
<comment type="catalytic activity">
    <reaction evidence="8">
        <text>D-arabinose 5-phosphate + phosphoenolpyruvate + H2O = 3-deoxy-alpha-D-manno-2-octulosonate-8-phosphate + phosphate</text>
        <dbReference type="Rhea" id="RHEA:14053"/>
        <dbReference type="ChEBI" id="CHEBI:15377"/>
        <dbReference type="ChEBI" id="CHEBI:43474"/>
        <dbReference type="ChEBI" id="CHEBI:57693"/>
        <dbReference type="ChEBI" id="CHEBI:58702"/>
        <dbReference type="ChEBI" id="CHEBI:85985"/>
        <dbReference type="EC" id="2.5.1.55"/>
    </reaction>
</comment>
<evidence type="ECO:0000256" key="7">
    <source>
        <dbReference type="ARBA" id="ARBA00022679"/>
    </source>
</evidence>
<dbReference type="EMBL" id="VBOU01000092">
    <property type="protein sequence ID" value="TMQ52961.1"/>
    <property type="molecule type" value="Genomic_DNA"/>
</dbReference>
<dbReference type="AlphaFoldDB" id="A0A538SNL0"/>
<dbReference type="UniPathway" id="UPA00030"/>
<evidence type="ECO:0000256" key="3">
    <source>
        <dbReference type="ARBA" id="ARBA00004845"/>
    </source>
</evidence>
<sequence>MRFEPGRFSLIAGPCALEDPGMAEEVAHEVKRIASELSLPFVFKASYAKANRSTGASYRGPGAAEGLRELARVREAAGVPVTSDVHDISEVADAAAVLDLIQIPAFLCRQTALIEAAARSGKPVHLKKGQFLDPGSMARAVDKARAAGAQGVILTERGTTFGYGDLVVDFRGIDIMKRCACPVFFDATHSVQRPGGAETGGQREFIPLLGRAAVAAGVDGIFIETHPDPPRAKSDRESQWPLGDLRGLLQSWVKIRQSLADDRLVGARPA</sequence>
<dbReference type="Gene3D" id="3.20.20.70">
    <property type="entry name" value="Aldolase class I"/>
    <property type="match status" value="1"/>
</dbReference>